<evidence type="ECO:0000313" key="7">
    <source>
        <dbReference type="Proteomes" id="UP001412239"/>
    </source>
</evidence>
<dbReference type="InterPro" id="IPR039537">
    <property type="entry name" value="Retrotran_Ty1/copia-like"/>
</dbReference>
<dbReference type="Gene3D" id="3.30.420.10">
    <property type="entry name" value="Ribonuclease H-like superfamily/Ribonuclease H"/>
    <property type="match status" value="1"/>
</dbReference>
<keyword evidence="1" id="KW-0815">Transposition</keyword>
<accession>A0A292PIJ3</accession>
<comment type="catalytic activity">
    <reaction evidence="4">
        <text>DNA(n) + a 2'-deoxyribonucleoside 5'-triphosphate = DNA(n+1) + diphosphate</text>
        <dbReference type="Rhea" id="RHEA:22508"/>
        <dbReference type="Rhea" id="RHEA-COMP:17339"/>
        <dbReference type="Rhea" id="RHEA-COMP:17340"/>
        <dbReference type="ChEBI" id="CHEBI:33019"/>
        <dbReference type="ChEBI" id="CHEBI:61560"/>
        <dbReference type="ChEBI" id="CHEBI:173112"/>
        <dbReference type="EC" id="2.7.7.7"/>
    </reaction>
</comment>
<keyword evidence="7" id="KW-1185">Reference proteome</keyword>
<proteinExistence type="predicted"/>
<protein>
    <recommendedName>
        <fullName evidence="5">Integrase catalytic domain-containing protein</fullName>
    </recommendedName>
</protein>
<dbReference type="GO" id="GO:0015074">
    <property type="term" value="P:DNA integration"/>
    <property type="evidence" value="ECO:0007669"/>
    <property type="project" value="InterPro"/>
</dbReference>
<evidence type="ECO:0000256" key="2">
    <source>
        <dbReference type="ARBA" id="ARBA00022884"/>
    </source>
</evidence>
<evidence type="ECO:0000259" key="5">
    <source>
        <dbReference type="PROSITE" id="PS50994"/>
    </source>
</evidence>
<dbReference type="GO" id="GO:0003964">
    <property type="term" value="F:RNA-directed DNA polymerase activity"/>
    <property type="evidence" value="ECO:0007669"/>
    <property type="project" value="UniProtKB-EC"/>
</dbReference>
<gene>
    <name evidence="6" type="ORF">GSTUAT00008790001</name>
</gene>
<reference evidence="6" key="1">
    <citation type="submission" date="2015-10" db="EMBL/GenBank/DDBJ databases">
        <authorList>
            <person name="Regsiter A."/>
            <person name="william w."/>
        </authorList>
    </citation>
    <scope>NUCLEOTIDE SEQUENCE</scope>
    <source>
        <strain evidence="6">Montdore</strain>
    </source>
</reference>
<dbReference type="PANTHER" id="PTHR42648:SF28">
    <property type="entry name" value="TRANSPOSON-ENCODED PROTEIN WITH RIBONUCLEASE H-LIKE AND RETROVIRUS ZINC FINGER-LIKE DOMAINS"/>
    <property type="match status" value="1"/>
</dbReference>
<dbReference type="GO" id="GO:0032196">
    <property type="term" value="P:transposition"/>
    <property type="evidence" value="ECO:0007669"/>
    <property type="project" value="UniProtKB-KW"/>
</dbReference>
<organism evidence="6 7">
    <name type="scientific">Tuber aestivum</name>
    <name type="common">summer truffle</name>
    <dbReference type="NCBI Taxonomy" id="59557"/>
    <lineage>
        <taxon>Eukaryota</taxon>
        <taxon>Fungi</taxon>
        <taxon>Dikarya</taxon>
        <taxon>Ascomycota</taxon>
        <taxon>Pezizomycotina</taxon>
        <taxon>Pezizomycetes</taxon>
        <taxon>Pezizales</taxon>
        <taxon>Tuberaceae</taxon>
        <taxon>Tuber</taxon>
    </lineage>
</organism>
<dbReference type="PANTHER" id="PTHR42648">
    <property type="entry name" value="TRANSPOSASE, PUTATIVE-RELATED"/>
    <property type="match status" value="1"/>
</dbReference>
<dbReference type="Proteomes" id="UP001412239">
    <property type="component" value="Unassembled WGS sequence"/>
</dbReference>
<dbReference type="EMBL" id="LN891246">
    <property type="protein sequence ID" value="CUS07136.1"/>
    <property type="molecule type" value="Genomic_DNA"/>
</dbReference>
<dbReference type="InterPro" id="IPR012337">
    <property type="entry name" value="RNaseH-like_sf"/>
</dbReference>
<dbReference type="PROSITE" id="PS50994">
    <property type="entry name" value="INTEGRASE"/>
    <property type="match status" value="1"/>
</dbReference>
<comment type="catalytic activity">
    <reaction evidence="3">
        <text>DNA(n) + a 2'-deoxyribonucleoside 5'-triphosphate = DNA(n+1) + diphosphate</text>
        <dbReference type="Rhea" id="RHEA:22508"/>
        <dbReference type="Rhea" id="RHEA-COMP:17339"/>
        <dbReference type="Rhea" id="RHEA-COMP:17340"/>
        <dbReference type="ChEBI" id="CHEBI:33019"/>
        <dbReference type="ChEBI" id="CHEBI:61560"/>
        <dbReference type="ChEBI" id="CHEBI:173112"/>
        <dbReference type="EC" id="2.7.7.49"/>
    </reaction>
</comment>
<feature type="domain" description="Integrase catalytic" evidence="5">
    <location>
        <begin position="57"/>
        <end position="169"/>
    </location>
</feature>
<evidence type="ECO:0000313" key="6">
    <source>
        <dbReference type="EMBL" id="CUS07136.1"/>
    </source>
</evidence>
<evidence type="ECO:0000256" key="3">
    <source>
        <dbReference type="ARBA" id="ARBA00048173"/>
    </source>
</evidence>
<dbReference type="AlphaFoldDB" id="A0A292PIJ3"/>
<dbReference type="GO" id="GO:0003887">
    <property type="term" value="F:DNA-directed DNA polymerase activity"/>
    <property type="evidence" value="ECO:0007669"/>
    <property type="project" value="UniProtKB-EC"/>
</dbReference>
<dbReference type="InterPro" id="IPR036397">
    <property type="entry name" value="RNaseH_sf"/>
</dbReference>
<dbReference type="SUPFAM" id="SSF53098">
    <property type="entry name" value="Ribonuclease H-like"/>
    <property type="match status" value="1"/>
</dbReference>
<evidence type="ECO:0000256" key="1">
    <source>
        <dbReference type="ARBA" id="ARBA00022578"/>
    </source>
</evidence>
<dbReference type="GO" id="GO:0003723">
    <property type="term" value="F:RNA binding"/>
    <property type="evidence" value="ECO:0007669"/>
    <property type="project" value="UniProtKB-KW"/>
</dbReference>
<dbReference type="InterPro" id="IPR001584">
    <property type="entry name" value="Integrase_cat-core"/>
</dbReference>
<sequence length="180" mass="20864">MTYKEWHEALGHPSPQYLKADHYSDSPAIPTVPKDWQCETCITSKSTKSKPKSTEKRCDTPFELIHSDLSGRFSKPSFGNSWYYVTFIDDNTRYAWIYTIKAKSDTVKVFEQFINERTTQDSTTIKRFRTDNGGEYINDKMLTLFQKHGIVHDKTPPYSHESNGVAERYTIPSSHRHALC</sequence>
<name>A0A292PIJ3_9PEZI</name>
<dbReference type="Pfam" id="PF00665">
    <property type="entry name" value="rve"/>
    <property type="match status" value="1"/>
</dbReference>
<dbReference type="GO" id="GO:0005634">
    <property type="term" value="C:nucleus"/>
    <property type="evidence" value="ECO:0007669"/>
    <property type="project" value="UniProtKB-ARBA"/>
</dbReference>
<evidence type="ECO:0000256" key="4">
    <source>
        <dbReference type="ARBA" id="ARBA00049244"/>
    </source>
</evidence>
<keyword evidence="2" id="KW-0694">RNA-binding</keyword>